<dbReference type="Proteomes" id="UP000000493">
    <property type="component" value="Chromosome"/>
</dbReference>
<evidence type="ECO:0000256" key="1">
    <source>
        <dbReference type="ARBA" id="ARBA00004442"/>
    </source>
</evidence>
<name>A0A7U4E3Z7_RUNSL</name>
<organism evidence="6 7">
    <name type="scientific">Runella slithyformis (strain ATCC 29530 / DSM 19594 / LMG 11500 / NCIMB 11436 / LSU 4)</name>
    <dbReference type="NCBI Taxonomy" id="761193"/>
    <lineage>
        <taxon>Bacteria</taxon>
        <taxon>Pseudomonadati</taxon>
        <taxon>Bacteroidota</taxon>
        <taxon>Cytophagia</taxon>
        <taxon>Cytophagales</taxon>
        <taxon>Spirosomataceae</taxon>
        <taxon>Runella</taxon>
    </lineage>
</organism>
<dbReference type="Pfam" id="PF00691">
    <property type="entry name" value="OmpA"/>
    <property type="match status" value="1"/>
</dbReference>
<keyword evidence="3" id="KW-0998">Cell outer membrane</keyword>
<protein>
    <submittedName>
        <fullName evidence="6">OmpA/MotB domain protein</fullName>
    </submittedName>
</protein>
<reference evidence="6 7" key="2">
    <citation type="journal article" date="2012" name="Stand. Genomic Sci.">
        <title>Complete genome sequence of the aquatic bacterium Runella slithyformis type strain (LSU 4(T)).</title>
        <authorList>
            <person name="Copeland A."/>
            <person name="Zhang X."/>
            <person name="Misra M."/>
            <person name="Lapidus A."/>
            <person name="Nolan M."/>
            <person name="Lucas S."/>
            <person name="Deshpande S."/>
            <person name="Cheng J.F."/>
            <person name="Tapia R."/>
            <person name="Goodwin L.A."/>
            <person name="Pitluck S."/>
            <person name="Liolios K."/>
            <person name="Pagani I."/>
            <person name="Ivanova N."/>
            <person name="Mikhailova N."/>
            <person name="Pati A."/>
            <person name="Chen A."/>
            <person name="Palaniappan K."/>
            <person name="Land M."/>
            <person name="Hauser L."/>
            <person name="Pan C."/>
            <person name="Jeffries C.D."/>
            <person name="Detter J.C."/>
            <person name="Brambilla E.M."/>
            <person name="Rohde M."/>
            <person name="Djao O.D."/>
            <person name="Goker M."/>
            <person name="Sikorski J."/>
            <person name="Tindall B.J."/>
            <person name="Woyke T."/>
            <person name="Bristow J."/>
            <person name="Eisen J.A."/>
            <person name="Markowitz V."/>
            <person name="Hugenholtz P."/>
            <person name="Kyrpides N.C."/>
            <person name="Klenk H.P."/>
            <person name="Mavromatis K."/>
        </authorList>
    </citation>
    <scope>NUCLEOTIDE SEQUENCE [LARGE SCALE GENOMIC DNA]</scope>
    <source>
        <strain evidence="7">ATCC 29530 / DSM 19594 / LMG 11500 / NCIMB 11436 / LSU 4</strain>
    </source>
</reference>
<keyword evidence="2 4" id="KW-0472">Membrane</keyword>
<dbReference type="Gene3D" id="2.60.120.200">
    <property type="match status" value="1"/>
</dbReference>
<dbReference type="InterPro" id="IPR006665">
    <property type="entry name" value="OmpA-like"/>
</dbReference>
<evidence type="ECO:0000259" key="5">
    <source>
        <dbReference type="PROSITE" id="PS51123"/>
    </source>
</evidence>
<dbReference type="AlphaFoldDB" id="A0A7U4E3Z7"/>
<dbReference type="RefSeq" id="WP_013925958.1">
    <property type="nucleotide sequence ID" value="NC_015703.1"/>
</dbReference>
<dbReference type="SUPFAM" id="SSF103088">
    <property type="entry name" value="OmpA-like"/>
    <property type="match status" value="1"/>
</dbReference>
<evidence type="ECO:0000313" key="7">
    <source>
        <dbReference type="Proteomes" id="UP000000493"/>
    </source>
</evidence>
<feature type="domain" description="OmpA-like" evidence="5">
    <location>
        <begin position="352"/>
        <end position="469"/>
    </location>
</feature>
<gene>
    <name evidence="6" type="ordered locus">Runsl_0176</name>
</gene>
<dbReference type="PANTHER" id="PTHR30329:SF21">
    <property type="entry name" value="LIPOPROTEIN YIAD-RELATED"/>
    <property type="match status" value="1"/>
</dbReference>
<accession>A0A7U4E3Z7</accession>
<reference evidence="7" key="1">
    <citation type="submission" date="2011-06" db="EMBL/GenBank/DDBJ databases">
        <title>The complete genome of chromosome of Runella slithyformis DSM 19594.</title>
        <authorList>
            <consortium name="US DOE Joint Genome Institute (JGI-PGF)"/>
            <person name="Lucas S."/>
            <person name="Han J."/>
            <person name="Lapidus A."/>
            <person name="Bruce D."/>
            <person name="Goodwin L."/>
            <person name="Pitluck S."/>
            <person name="Peters L."/>
            <person name="Kyrpides N."/>
            <person name="Mavromatis K."/>
            <person name="Ivanova N."/>
            <person name="Ovchinnikova G."/>
            <person name="Zhang X."/>
            <person name="Misra M."/>
            <person name="Detter J.C."/>
            <person name="Tapia R."/>
            <person name="Han C."/>
            <person name="Land M."/>
            <person name="Hauser L."/>
            <person name="Markowitz V."/>
            <person name="Cheng J.-F."/>
            <person name="Hugenholtz P."/>
            <person name="Woyke T."/>
            <person name="Wu D."/>
            <person name="Tindall B."/>
            <person name="Faehrich R."/>
            <person name="Brambilla E."/>
            <person name="Klenk H.-P."/>
            <person name="Eisen J.A."/>
        </authorList>
    </citation>
    <scope>NUCLEOTIDE SEQUENCE [LARGE SCALE GENOMIC DNA]</scope>
    <source>
        <strain evidence="7">ATCC 29530 / DSM 19594 / LMG 11500 / NCIMB 11436 / LSU 4</strain>
    </source>
</reference>
<dbReference type="CDD" id="cd07185">
    <property type="entry name" value="OmpA_C-like"/>
    <property type="match status" value="1"/>
</dbReference>
<keyword evidence="7" id="KW-1185">Reference proteome</keyword>
<dbReference type="KEGG" id="rsi:Runsl_0176"/>
<dbReference type="GO" id="GO:0009279">
    <property type="term" value="C:cell outer membrane"/>
    <property type="evidence" value="ECO:0007669"/>
    <property type="project" value="UniProtKB-SubCell"/>
</dbReference>
<dbReference type="EMBL" id="CP002859">
    <property type="protein sequence ID" value="AEI46633.1"/>
    <property type="molecule type" value="Genomic_DNA"/>
</dbReference>
<evidence type="ECO:0000256" key="3">
    <source>
        <dbReference type="ARBA" id="ARBA00023237"/>
    </source>
</evidence>
<evidence type="ECO:0000256" key="4">
    <source>
        <dbReference type="PROSITE-ProRule" id="PRU00473"/>
    </source>
</evidence>
<dbReference type="InterPro" id="IPR006664">
    <property type="entry name" value="OMP_bac"/>
</dbReference>
<dbReference type="InterPro" id="IPR013320">
    <property type="entry name" value="ConA-like_dom_sf"/>
</dbReference>
<dbReference type="Gene3D" id="3.30.1330.60">
    <property type="entry name" value="OmpA-like domain"/>
    <property type="match status" value="1"/>
</dbReference>
<dbReference type="Pfam" id="PF13385">
    <property type="entry name" value="Laminin_G_3"/>
    <property type="match status" value="1"/>
</dbReference>
<dbReference type="SUPFAM" id="SSF49899">
    <property type="entry name" value="Concanavalin A-like lectins/glucanases"/>
    <property type="match status" value="1"/>
</dbReference>
<sequence>MNRLLWCLLLISTTIQTNAQRAGVYQFERNLEEESGKLPPLKVLKEEGIFQQDVLPELKNVKRSVYVFDKNCGLQFDNRAANGFLKDSYTIEIYFKFAALDSWKRVIDFKNRKSDNGCYIYDGKLNFYNFALGTRAPVRANEYTHYVISRNGKTKQLKMYVDGEAKVEFTDQNDEGVIDEDGVLNFFYDDLIVKEEASAGSVAMIKLFDFVVVPTEVKRSFIKLSESVLKKQTVAPITVAPAPLPVAQTNPPVVANERSLKETSLVLSGQVQNETTRQPVKQPTILVFNKNNVEKHRLKGTDEGLFKIAGEVGQDLYFMVEADGFFPSSIHYTAKELTEKSKNGTIFTLKPVMVSESIVLNNIRFAQGKPELLPESAEDLNRLWMFMRDNPSAEIELQGHTDNLGNFDLNLELSRQRVEAVKAFLISKGIVDQRISGRGFGSTRPVANNNREETRQLNRRVEFIIKKLK</sequence>
<dbReference type="PANTHER" id="PTHR30329">
    <property type="entry name" value="STATOR ELEMENT OF FLAGELLAR MOTOR COMPLEX"/>
    <property type="match status" value="1"/>
</dbReference>
<dbReference type="GO" id="GO:0004553">
    <property type="term" value="F:hydrolase activity, hydrolyzing O-glycosyl compounds"/>
    <property type="evidence" value="ECO:0007669"/>
    <property type="project" value="UniProtKB-ARBA"/>
</dbReference>
<dbReference type="GO" id="GO:0005975">
    <property type="term" value="P:carbohydrate metabolic process"/>
    <property type="evidence" value="ECO:0007669"/>
    <property type="project" value="UniProtKB-ARBA"/>
</dbReference>
<dbReference type="PRINTS" id="PR01021">
    <property type="entry name" value="OMPADOMAIN"/>
</dbReference>
<dbReference type="InterPro" id="IPR050330">
    <property type="entry name" value="Bact_OuterMem_StrucFunc"/>
</dbReference>
<comment type="subcellular location">
    <subcellularLocation>
        <location evidence="1">Cell outer membrane</location>
    </subcellularLocation>
</comment>
<evidence type="ECO:0000313" key="6">
    <source>
        <dbReference type="EMBL" id="AEI46633.1"/>
    </source>
</evidence>
<dbReference type="PROSITE" id="PS51123">
    <property type="entry name" value="OMPA_2"/>
    <property type="match status" value="1"/>
</dbReference>
<proteinExistence type="predicted"/>
<dbReference type="InterPro" id="IPR036737">
    <property type="entry name" value="OmpA-like_sf"/>
</dbReference>
<evidence type="ECO:0000256" key="2">
    <source>
        <dbReference type="ARBA" id="ARBA00023136"/>
    </source>
</evidence>